<dbReference type="InterPro" id="IPR029033">
    <property type="entry name" value="His_PPase_superfam"/>
</dbReference>
<accession>X6NVR5</accession>
<dbReference type="EMBL" id="ASPP01005668">
    <property type="protein sequence ID" value="ETO30116.1"/>
    <property type="molecule type" value="Genomic_DNA"/>
</dbReference>
<dbReference type="OrthoDB" id="496981at2759"/>
<dbReference type="SUPFAM" id="SSF53254">
    <property type="entry name" value="Phosphoglycerate mutase-like"/>
    <property type="match status" value="1"/>
</dbReference>
<evidence type="ECO:0008006" key="3">
    <source>
        <dbReference type="Google" id="ProtNLM"/>
    </source>
</evidence>
<reference evidence="1 2" key="1">
    <citation type="journal article" date="2013" name="Curr. Biol.">
        <title>The Genome of the Foraminiferan Reticulomyxa filosa.</title>
        <authorList>
            <person name="Glockner G."/>
            <person name="Hulsmann N."/>
            <person name="Schleicher M."/>
            <person name="Noegel A.A."/>
            <person name="Eichinger L."/>
            <person name="Gallinger C."/>
            <person name="Pawlowski J."/>
            <person name="Sierra R."/>
            <person name="Euteneuer U."/>
            <person name="Pillet L."/>
            <person name="Moustafa A."/>
            <person name="Platzer M."/>
            <person name="Groth M."/>
            <person name="Szafranski K."/>
            <person name="Schliwa M."/>
        </authorList>
    </citation>
    <scope>NUCLEOTIDE SEQUENCE [LARGE SCALE GENOMIC DNA]</scope>
</reference>
<protein>
    <recommendedName>
        <fullName evidence="3">Phosphoglycerate mutase family protein</fullName>
    </recommendedName>
</protein>
<evidence type="ECO:0000313" key="2">
    <source>
        <dbReference type="Proteomes" id="UP000023152"/>
    </source>
</evidence>
<keyword evidence="2" id="KW-1185">Reference proteome</keyword>
<sequence>MPDFKIVNLELCMPHEVWWCTGEQKDDIVENDGLNSNGSVVKESKAQIHERIKQFKDFIVNQREEDNILLVGHSRWFRELVGSKEKLNNCEMMRVVVDKKTGDVISYQVVNFKLHTNFDSFTQNSTSD</sequence>
<dbReference type="AlphaFoldDB" id="X6NVR5"/>
<dbReference type="Proteomes" id="UP000023152">
    <property type="component" value="Unassembled WGS sequence"/>
</dbReference>
<dbReference type="Gene3D" id="3.40.50.1240">
    <property type="entry name" value="Phosphoglycerate mutase-like"/>
    <property type="match status" value="1"/>
</dbReference>
<proteinExistence type="predicted"/>
<comment type="caution">
    <text evidence="1">The sequence shown here is derived from an EMBL/GenBank/DDBJ whole genome shotgun (WGS) entry which is preliminary data.</text>
</comment>
<name>X6NVR5_RETFI</name>
<gene>
    <name evidence="1" type="ORF">RFI_07000</name>
</gene>
<organism evidence="1 2">
    <name type="scientific">Reticulomyxa filosa</name>
    <dbReference type="NCBI Taxonomy" id="46433"/>
    <lineage>
        <taxon>Eukaryota</taxon>
        <taxon>Sar</taxon>
        <taxon>Rhizaria</taxon>
        <taxon>Retaria</taxon>
        <taxon>Foraminifera</taxon>
        <taxon>Monothalamids</taxon>
        <taxon>Reticulomyxidae</taxon>
        <taxon>Reticulomyxa</taxon>
    </lineage>
</organism>
<evidence type="ECO:0000313" key="1">
    <source>
        <dbReference type="EMBL" id="ETO30116.1"/>
    </source>
</evidence>